<proteinExistence type="predicted"/>
<protein>
    <submittedName>
        <fullName evidence="1">Uncharacterized protein</fullName>
    </submittedName>
</protein>
<feature type="non-terminal residue" evidence="1">
    <location>
        <position position="1"/>
    </location>
</feature>
<dbReference type="HOGENOM" id="CLU_3016335_0_0_1"/>
<dbReference type="EMBL" id="KB739008">
    <property type="protein sequence ID" value="ENN82409.1"/>
    <property type="molecule type" value="Genomic_DNA"/>
</dbReference>
<sequence>MDQLQPVATVVKLNPDGFGSHTSPTHVRADMAPLMPKQPEDDFHVYHTKVYPKNAK</sequence>
<dbReference type="AlphaFoldDB" id="N6TPF0"/>
<dbReference type="OrthoDB" id="6777566at2759"/>
<evidence type="ECO:0000313" key="1">
    <source>
        <dbReference type="EMBL" id="ENN82409.1"/>
    </source>
</evidence>
<gene>
    <name evidence="1" type="ORF">YQE_01216</name>
</gene>
<name>N6TPF0_DENPD</name>
<accession>N6TPF0</accession>
<organism evidence="1">
    <name type="scientific">Dendroctonus ponderosae</name>
    <name type="common">Mountain pine beetle</name>
    <dbReference type="NCBI Taxonomy" id="77166"/>
    <lineage>
        <taxon>Eukaryota</taxon>
        <taxon>Metazoa</taxon>
        <taxon>Ecdysozoa</taxon>
        <taxon>Arthropoda</taxon>
        <taxon>Hexapoda</taxon>
        <taxon>Insecta</taxon>
        <taxon>Pterygota</taxon>
        <taxon>Neoptera</taxon>
        <taxon>Endopterygota</taxon>
        <taxon>Coleoptera</taxon>
        <taxon>Polyphaga</taxon>
        <taxon>Cucujiformia</taxon>
        <taxon>Curculionidae</taxon>
        <taxon>Scolytinae</taxon>
        <taxon>Dendroctonus</taxon>
    </lineage>
</organism>
<reference evidence="1" key="1">
    <citation type="journal article" date="2013" name="Genome Biol.">
        <title>Draft genome of the mountain pine beetle, Dendroctonus ponderosae Hopkins, a major forest pest.</title>
        <authorList>
            <person name="Keeling C.I."/>
            <person name="Yuen M.M."/>
            <person name="Liao N.Y."/>
            <person name="Docking T.R."/>
            <person name="Chan S.K."/>
            <person name="Taylor G.A."/>
            <person name="Palmquist D.L."/>
            <person name="Jackman S.D."/>
            <person name="Nguyen A."/>
            <person name="Li M."/>
            <person name="Henderson H."/>
            <person name="Janes J.K."/>
            <person name="Zhao Y."/>
            <person name="Pandoh P."/>
            <person name="Moore R."/>
            <person name="Sperling F.A."/>
            <person name="Huber D.P."/>
            <person name="Birol I."/>
            <person name="Jones S.J."/>
            <person name="Bohlmann J."/>
        </authorList>
    </citation>
    <scope>NUCLEOTIDE SEQUENCE</scope>
</reference>